<organism evidence="3 4">
    <name type="scientific">Thiolapillus brandeum</name>
    <dbReference type="NCBI Taxonomy" id="1076588"/>
    <lineage>
        <taxon>Bacteria</taxon>
        <taxon>Pseudomonadati</taxon>
        <taxon>Pseudomonadota</taxon>
        <taxon>Gammaproteobacteria</taxon>
        <taxon>Chromatiales</taxon>
        <taxon>Sedimenticolaceae</taxon>
        <taxon>Thiolapillus</taxon>
    </lineage>
</organism>
<dbReference type="Pfam" id="PF03413">
    <property type="entry name" value="PepSY"/>
    <property type="match status" value="1"/>
</dbReference>
<sequence>MVLLTILCLWSFSAMAGGRESGRKPDHHYKAEAAMRKKEFRRGISLDEAVSRVRAETSGRVLSVQELDSEYRVCLLTPDGVVRRLRIDPATGEILR</sequence>
<evidence type="ECO:0000256" key="1">
    <source>
        <dbReference type="SAM" id="SignalP"/>
    </source>
</evidence>
<feature type="chain" id="PRO_5031069347" evidence="1">
    <location>
        <begin position="17"/>
        <end position="96"/>
    </location>
</feature>
<dbReference type="InterPro" id="IPR025711">
    <property type="entry name" value="PepSY"/>
</dbReference>
<gene>
    <name evidence="3" type="ORF">TBH_C1230</name>
</gene>
<dbReference type="EMBL" id="AP012273">
    <property type="protein sequence ID" value="BAO44155.1"/>
    <property type="molecule type" value="Genomic_DNA"/>
</dbReference>
<dbReference type="AlphaFoldDB" id="A0A7U6JIE5"/>
<proteinExistence type="predicted"/>
<evidence type="ECO:0000313" key="3">
    <source>
        <dbReference type="EMBL" id="BAO44155.1"/>
    </source>
</evidence>
<protein>
    <submittedName>
        <fullName evidence="3">Peptidase</fullName>
    </submittedName>
</protein>
<accession>A0A7U6JIE5</accession>
<evidence type="ECO:0000259" key="2">
    <source>
        <dbReference type="Pfam" id="PF03413"/>
    </source>
</evidence>
<dbReference type="KEGG" id="tbn:TBH_C1230"/>
<reference evidence="3 4" key="1">
    <citation type="journal article" date="2014" name="PLoS ONE">
        <title>Physiological and genomic features of a novel sulfur-oxidizing gammaproteobacterium belonging to a previously uncultivated symbiotic lineage isolated from a hydrothermal vent.</title>
        <authorList>
            <person name="Nunoura T."/>
            <person name="Takaki Y."/>
            <person name="Kazama H."/>
            <person name="Kakuta J."/>
            <person name="Shimamura S."/>
            <person name="Makita H."/>
            <person name="Hirai M."/>
            <person name="Miyazaki M."/>
            <person name="Takai K."/>
        </authorList>
    </citation>
    <scope>NUCLEOTIDE SEQUENCE [LARGE SCALE GENOMIC DNA]</scope>
    <source>
        <strain evidence="3 4">Hiromi1</strain>
    </source>
</reference>
<feature type="signal peptide" evidence="1">
    <location>
        <begin position="1"/>
        <end position="16"/>
    </location>
</feature>
<feature type="domain" description="PepSY" evidence="2">
    <location>
        <begin position="44"/>
        <end position="96"/>
    </location>
</feature>
<keyword evidence="4" id="KW-1185">Reference proteome</keyword>
<name>A0A7U6JIE5_9GAMM</name>
<dbReference type="Proteomes" id="UP000031631">
    <property type="component" value="Chromosome"/>
</dbReference>
<keyword evidence="1" id="KW-0732">Signal</keyword>
<evidence type="ECO:0000313" key="4">
    <source>
        <dbReference type="Proteomes" id="UP000031631"/>
    </source>
</evidence>